<dbReference type="AlphaFoldDB" id="A0A1M6DME5"/>
<keyword evidence="6" id="KW-0238">DNA-binding</keyword>
<proteinExistence type="predicted"/>
<keyword evidence="4" id="KW-0804">Transcription</keyword>
<dbReference type="InterPro" id="IPR025662">
    <property type="entry name" value="Sigma_54_int_dom_ATP-bd_1"/>
</dbReference>
<keyword evidence="3" id="KW-0805">Transcription regulation</keyword>
<dbReference type="PANTHER" id="PTHR32071">
    <property type="entry name" value="TRANSCRIPTIONAL REGULATORY PROTEIN"/>
    <property type="match status" value="1"/>
</dbReference>
<dbReference type="GO" id="GO:0006355">
    <property type="term" value="P:regulation of DNA-templated transcription"/>
    <property type="evidence" value="ECO:0007669"/>
    <property type="project" value="InterPro"/>
</dbReference>
<dbReference type="InterPro" id="IPR025943">
    <property type="entry name" value="Sigma_54_int_dom_ATP-bd_2"/>
</dbReference>
<dbReference type="PROSITE" id="PS00675">
    <property type="entry name" value="SIGMA54_INTERACT_1"/>
    <property type="match status" value="1"/>
</dbReference>
<dbReference type="InterPro" id="IPR027417">
    <property type="entry name" value="P-loop_NTPase"/>
</dbReference>
<dbReference type="GO" id="GO:0005524">
    <property type="term" value="F:ATP binding"/>
    <property type="evidence" value="ECO:0007669"/>
    <property type="project" value="UniProtKB-KW"/>
</dbReference>
<evidence type="ECO:0000313" key="7">
    <source>
        <dbReference type="Proteomes" id="UP000184310"/>
    </source>
</evidence>
<dbReference type="InterPro" id="IPR009057">
    <property type="entry name" value="Homeodomain-like_sf"/>
</dbReference>
<evidence type="ECO:0000256" key="2">
    <source>
        <dbReference type="ARBA" id="ARBA00022840"/>
    </source>
</evidence>
<dbReference type="Pfam" id="PF25601">
    <property type="entry name" value="AAA_lid_14"/>
    <property type="match status" value="1"/>
</dbReference>
<dbReference type="SMART" id="SM00382">
    <property type="entry name" value="AAA"/>
    <property type="match status" value="1"/>
</dbReference>
<keyword evidence="2" id="KW-0067">ATP-binding</keyword>
<evidence type="ECO:0000256" key="3">
    <source>
        <dbReference type="ARBA" id="ARBA00023015"/>
    </source>
</evidence>
<gene>
    <name evidence="6" type="ORF">SAMN02745163_00768</name>
</gene>
<dbReference type="STRING" id="1121302.SAMN02745163_00768"/>
<protein>
    <submittedName>
        <fullName evidence="6">Transcriptional regulator containing PAS, AAA-type ATPase, and DNA-binding Fis domains</fullName>
    </submittedName>
</protein>
<evidence type="ECO:0000313" key="6">
    <source>
        <dbReference type="EMBL" id="SHI74249.1"/>
    </source>
</evidence>
<dbReference type="Gene3D" id="1.10.10.60">
    <property type="entry name" value="Homeodomain-like"/>
    <property type="match status" value="1"/>
</dbReference>
<dbReference type="PROSITE" id="PS50045">
    <property type="entry name" value="SIGMA54_INTERACT_4"/>
    <property type="match status" value="1"/>
</dbReference>
<dbReference type="RefSeq" id="WP_072985346.1">
    <property type="nucleotide sequence ID" value="NZ_FQZB01000004.1"/>
</dbReference>
<dbReference type="SUPFAM" id="SSF46689">
    <property type="entry name" value="Homeodomain-like"/>
    <property type="match status" value="1"/>
</dbReference>
<dbReference type="Gene3D" id="3.30.450.20">
    <property type="entry name" value="PAS domain"/>
    <property type="match status" value="1"/>
</dbReference>
<dbReference type="InterPro" id="IPR058031">
    <property type="entry name" value="AAA_lid_NorR"/>
</dbReference>
<dbReference type="CDD" id="cd00009">
    <property type="entry name" value="AAA"/>
    <property type="match status" value="1"/>
</dbReference>
<keyword evidence="7" id="KW-1185">Reference proteome</keyword>
<organism evidence="6 7">
    <name type="scientific">Clostridium cavendishii DSM 21758</name>
    <dbReference type="NCBI Taxonomy" id="1121302"/>
    <lineage>
        <taxon>Bacteria</taxon>
        <taxon>Bacillati</taxon>
        <taxon>Bacillota</taxon>
        <taxon>Clostridia</taxon>
        <taxon>Eubacteriales</taxon>
        <taxon>Clostridiaceae</taxon>
        <taxon>Clostridium</taxon>
    </lineage>
</organism>
<dbReference type="GO" id="GO:0043565">
    <property type="term" value="F:sequence-specific DNA binding"/>
    <property type="evidence" value="ECO:0007669"/>
    <property type="project" value="InterPro"/>
</dbReference>
<dbReference type="InterPro" id="IPR003593">
    <property type="entry name" value="AAA+_ATPase"/>
</dbReference>
<dbReference type="Gene3D" id="1.10.8.60">
    <property type="match status" value="1"/>
</dbReference>
<dbReference type="Gene3D" id="3.40.50.300">
    <property type="entry name" value="P-loop containing nucleotide triphosphate hydrolases"/>
    <property type="match status" value="1"/>
</dbReference>
<dbReference type="Pfam" id="PF00158">
    <property type="entry name" value="Sigma54_activat"/>
    <property type="match status" value="1"/>
</dbReference>
<dbReference type="Pfam" id="PF02954">
    <property type="entry name" value="HTH_8"/>
    <property type="match status" value="1"/>
</dbReference>
<dbReference type="InterPro" id="IPR002078">
    <property type="entry name" value="Sigma_54_int"/>
</dbReference>
<evidence type="ECO:0000256" key="4">
    <source>
        <dbReference type="ARBA" id="ARBA00023163"/>
    </source>
</evidence>
<reference evidence="6 7" key="1">
    <citation type="submission" date="2016-11" db="EMBL/GenBank/DDBJ databases">
        <authorList>
            <person name="Jaros S."/>
            <person name="Januszkiewicz K."/>
            <person name="Wedrychowicz H."/>
        </authorList>
    </citation>
    <scope>NUCLEOTIDE SEQUENCE [LARGE SCALE GENOMIC DNA]</scope>
    <source>
        <strain evidence="6 7">DSM 21758</strain>
    </source>
</reference>
<sequence>MIRITLKDISEVVNKYSDLLSNILNLDVEVVDNNLERIAGSGIYKSGIGKNIEAQGYVYKAALLSGKAQVIENPGKDILCKDCKDKDNCKEEMEICVPIKYGDMTFGVIGFVCSTKEQKEYLINNFRTIMSFLEQISDFISIKIIEQNEVLNNKDDLEFLNQIVNSVEDGIITTDSSNKINLINNKGIKILKLKPSIIGEIIRIEETEDYLPSGRTYKLYINNIEYRIVGKVIHNYINQEICSKILVFNEIKQLNEDAVNLTHGNNKITCDAIVGESLVMKQMKEKIKRIAYSKSTVLITGESGTGKELVARAIHAEGNLKNKPFIAINCGAIPESLLESELFGYVKGAFSGANISGRVGKFELANKGIIFLDEIGDMPIYLQVKLLRVLQERTLVKIGSNQLINLDIRVIAATNKDLKKLVEEGKFREDLYYRLNVIPFEVPPLRDREGDIELIMYELINKYNKIFNKYVHTVNGDVIKKLKEYPWKGNVRELENLVEFIVSISHEDGIISLDMLPKTISNYNKDEDVRIDNKIDSNKQIKKLKDIEIEYIEKVLDLCGRDTLGKKEAAKKLGIGIATLYRKIDEK</sequence>
<dbReference type="EMBL" id="FQZB01000004">
    <property type="protein sequence ID" value="SHI74249.1"/>
    <property type="molecule type" value="Genomic_DNA"/>
</dbReference>
<dbReference type="PROSITE" id="PS00676">
    <property type="entry name" value="SIGMA54_INTERACT_2"/>
    <property type="match status" value="1"/>
</dbReference>
<dbReference type="FunFam" id="3.40.50.300:FF:000006">
    <property type="entry name" value="DNA-binding transcriptional regulator NtrC"/>
    <property type="match status" value="1"/>
</dbReference>
<dbReference type="SUPFAM" id="SSF52540">
    <property type="entry name" value="P-loop containing nucleoside triphosphate hydrolases"/>
    <property type="match status" value="1"/>
</dbReference>
<keyword evidence="1" id="KW-0547">Nucleotide-binding</keyword>
<dbReference type="Proteomes" id="UP000184310">
    <property type="component" value="Unassembled WGS sequence"/>
</dbReference>
<dbReference type="InterPro" id="IPR002197">
    <property type="entry name" value="HTH_Fis"/>
</dbReference>
<accession>A0A1M6DME5</accession>
<name>A0A1M6DME5_9CLOT</name>
<feature type="domain" description="Sigma-54 factor interaction" evidence="5">
    <location>
        <begin position="273"/>
        <end position="503"/>
    </location>
</feature>
<dbReference type="PANTHER" id="PTHR32071:SF57">
    <property type="entry name" value="C4-DICARBOXYLATE TRANSPORT TRANSCRIPTIONAL REGULATORY PROTEIN DCTD"/>
    <property type="match status" value="1"/>
</dbReference>
<evidence type="ECO:0000259" key="5">
    <source>
        <dbReference type="PROSITE" id="PS50045"/>
    </source>
</evidence>
<evidence type="ECO:0000256" key="1">
    <source>
        <dbReference type="ARBA" id="ARBA00022741"/>
    </source>
</evidence>